<evidence type="ECO:0000256" key="7">
    <source>
        <dbReference type="ARBA" id="ARBA00023177"/>
    </source>
</evidence>
<dbReference type="RefSeq" id="WP_166275153.1">
    <property type="nucleotide sequence ID" value="NZ_JTHE03000061.1"/>
</dbReference>
<dbReference type="InterPro" id="IPR000014">
    <property type="entry name" value="PAS"/>
</dbReference>
<evidence type="ECO:0000256" key="1">
    <source>
        <dbReference type="ARBA" id="ARBA00004141"/>
    </source>
</evidence>
<dbReference type="InterPro" id="IPR000160">
    <property type="entry name" value="GGDEF_dom"/>
</dbReference>
<dbReference type="PANTHER" id="PTHR11730">
    <property type="entry name" value="AMMONIUM TRANSPORTER"/>
    <property type="match status" value="1"/>
</dbReference>
<feature type="transmembrane region" description="Helical" evidence="8">
    <location>
        <begin position="255"/>
        <end position="275"/>
    </location>
</feature>
<dbReference type="Gene3D" id="3.30.450.20">
    <property type="entry name" value="PAS domain"/>
    <property type="match status" value="1"/>
</dbReference>
<accession>A0ABD4T4Y1</accession>
<dbReference type="PROSITE" id="PS01219">
    <property type="entry name" value="AMMONIUM_TRANSP"/>
    <property type="match status" value="1"/>
</dbReference>
<feature type="transmembrane region" description="Helical" evidence="8">
    <location>
        <begin position="40"/>
        <end position="60"/>
    </location>
</feature>
<proteinExistence type="inferred from homology"/>
<dbReference type="AlphaFoldDB" id="A0ABD4T4Y1"/>
<evidence type="ECO:0000259" key="10">
    <source>
        <dbReference type="PROSITE" id="PS50887"/>
    </source>
</evidence>
<evidence type="ECO:0000256" key="5">
    <source>
        <dbReference type="ARBA" id="ARBA00022989"/>
    </source>
</evidence>
<feature type="transmembrane region" description="Helical" evidence="8">
    <location>
        <begin position="193"/>
        <end position="210"/>
    </location>
</feature>
<dbReference type="NCBIfam" id="TIGR00254">
    <property type="entry name" value="GGDEF"/>
    <property type="match status" value="1"/>
</dbReference>
<dbReference type="FunFam" id="3.30.70.270:FF:000001">
    <property type="entry name" value="Diguanylate cyclase domain protein"/>
    <property type="match status" value="1"/>
</dbReference>
<keyword evidence="5 8" id="KW-1133">Transmembrane helix</keyword>
<dbReference type="GO" id="GO:0072488">
    <property type="term" value="P:ammonium transmembrane transport"/>
    <property type="evidence" value="ECO:0007669"/>
    <property type="project" value="UniProtKB-KW"/>
</dbReference>
<dbReference type="CDD" id="cd00130">
    <property type="entry name" value="PAS"/>
    <property type="match status" value="1"/>
</dbReference>
<feature type="domain" description="GGDEF" evidence="10">
    <location>
        <begin position="601"/>
        <end position="733"/>
    </location>
</feature>
<dbReference type="InterPro" id="IPR043128">
    <property type="entry name" value="Rev_trsase/Diguanyl_cyclase"/>
</dbReference>
<evidence type="ECO:0000256" key="4">
    <source>
        <dbReference type="ARBA" id="ARBA00022692"/>
    </source>
</evidence>
<dbReference type="Pfam" id="PF00909">
    <property type="entry name" value="Ammonium_transp"/>
    <property type="match status" value="1"/>
</dbReference>
<dbReference type="Gene3D" id="1.10.3430.10">
    <property type="entry name" value="Ammonium transporter AmtB like domains"/>
    <property type="match status" value="1"/>
</dbReference>
<dbReference type="Pfam" id="PF00990">
    <property type="entry name" value="GGDEF"/>
    <property type="match status" value="1"/>
</dbReference>
<dbReference type="NCBIfam" id="TIGR00229">
    <property type="entry name" value="sensory_box"/>
    <property type="match status" value="1"/>
</dbReference>
<evidence type="ECO:0000259" key="9">
    <source>
        <dbReference type="PROSITE" id="PS50112"/>
    </source>
</evidence>
<keyword evidence="4 8" id="KW-0812">Transmembrane</keyword>
<keyword evidence="12" id="KW-1185">Reference proteome</keyword>
<dbReference type="PROSITE" id="PS50112">
    <property type="entry name" value="PAS"/>
    <property type="match status" value="1"/>
</dbReference>
<feature type="transmembrane region" description="Helical" evidence="8">
    <location>
        <begin position="153"/>
        <end position="173"/>
    </location>
</feature>
<gene>
    <name evidence="11" type="primary">amt</name>
    <name evidence="11" type="ORF">QQ91_0011340</name>
</gene>
<organism evidence="11 12">
    <name type="scientific">Lyngbya confervoides BDU141951</name>
    <dbReference type="NCBI Taxonomy" id="1574623"/>
    <lineage>
        <taxon>Bacteria</taxon>
        <taxon>Bacillati</taxon>
        <taxon>Cyanobacteriota</taxon>
        <taxon>Cyanophyceae</taxon>
        <taxon>Oscillatoriophycideae</taxon>
        <taxon>Oscillatoriales</taxon>
        <taxon>Microcoleaceae</taxon>
        <taxon>Lyngbya</taxon>
    </lineage>
</organism>
<comment type="similarity">
    <text evidence="2 8">Belongs to the ammonia transporter channel (TC 1.A.11.2) family.</text>
</comment>
<dbReference type="PANTHER" id="PTHR11730:SF6">
    <property type="entry name" value="AMMONIUM TRANSPORTER"/>
    <property type="match status" value="1"/>
</dbReference>
<evidence type="ECO:0000256" key="8">
    <source>
        <dbReference type="RuleBase" id="RU362002"/>
    </source>
</evidence>
<dbReference type="SMART" id="SM00267">
    <property type="entry name" value="GGDEF"/>
    <property type="match status" value="1"/>
</dbReference>
<dbReference type="InterPro" id="IPR018047">
    <property type="entry name" value="Ammonium_transpt_CS"/>
</dbReference>
<dbReference type="Gene3D" id="3.30.70.270">
    <property type="match status" value="1"/>
</dbReference>
<dbReference type="PROSITE" id="PS50887">
    <property type="entry name" value="GGDEF"/>
    <property type="match status" value="1"/>
</dbReference>
<evidence type="ECO:0000313" key="11">
    <source>
        <dbReference type="EMBL" id="MCM1983410.1"/>
    </source>
</evidence>
<dbReference type="SUPFAM" id="SSF55073">
    <property type="entry name" value="Nucleotide cyclase"/>
    <property type="match status" value="1"/>
</dbReference>
<feature type="transmembrane region" description="Helical" evidence="8">
    <location>
        <begin position="342"/>
        <end position="367"/>
    </location>
</feature>
<feature type="transmembrane region" description="Helical" evidence="8">
    <location>
        <begin position="6"/>
        <end position="28"/>
    </location>
</feature>
<dbReference type="InterPro" id="IPR024041">
    <property type="entry name" value="NH4_transpt_AmtB-like_dom"/>
</dbReference>
<dbReference type="NCBIfam" id="TIGR00836">
    <property type="entry name" value="amt"/>
    <property type="match status" value="1"/>
</dbReference>
<dbReference type="EMBL" id="JTHE03000061">
    <property type="protein sequence ID" value="MCM1983410.1"/>
    <property type="molecule type" value="Genomic_DNA"/>
</dbReference>
<keyword evidence="3 8" id="KW-0813">Transport</keyword>
<name>A0ABD4T4Y1_9CYAN</name>
<protein>
    <recommendedName>
        <fullName evidence="8">Ammonium transporter</fullName>
    </recommendedName>
</protein>
<dbReference type="SUPFAM" id="SSF55785">
    <property type="entry name" value="PYP-like sensor domain (PAS domain)"/>
    <property type="match status" value="1"/>
</dbReference>
<dbReference type="CDD" id="cd01949">
    <property type="entry name" value="GGDEF"/>
    <property type="match status" value="1"/>
</dbReference>
<sequence>MDVVWVILCAILVTTMQAGFCCLESGLVRAKNSINVAIKNLVDFCIACTIYWAVGFGLMFGQSQLGLVGSGILPEADWNANHYAFFLFQLVFCGTATTIVSGAVAERMSFLGYFLTATLLSSLIYPVSGHWIWGGEFNSTDPGWLARLQFHDFAGSTVVHSVGGWVSLAAILIIGPRTGRFQPHARPVEGDNLPIAVLGVFLLWFGWFGFNGGSTYQLSEKVPQILVNTAHGGAMGGLMALLTTWVLDRRPKVPLIMNGVIGGLVAVTAGCDLMGSASATWTGAVAGLLCTLADKWMAKQHIDDAVGVVPAHLVCGIWGTVAVALFVPGEVWGSQNVLGQRLAIQLLGVVIVGAYAFGMGYGLLWLLDRIVPLRVTVEQERVGLNISEHGASTAIQQLLTSMKAHSLVGDFSQPVEVEPETDAAAIAIHYNNVLQKVQNVTSELVASRERLLTILNSQAFPVVISEPETGVIHYLNERAAELFGFTLPETGRYREPDFWATPTTRAEFLDRIRRDRRVLDFETELRRVNGDPFWSLISGVELLFNDERCFLFSCNDISARKVLESELRALAETDPLTGIHNRRSFLNGAAHLLMATRQEGQPLCVAILDVDHFKSINDTFGHATGDRALQHLVQICLTTLRQGDLLGRLGGEEFALILPQTPPDAGQMIAERLRRAVAESTLKVGQLKISLSISIGITPIAVSETLENALSRADQALYRAKHKGRNRVEVARIPQRTT</sequence>
<keyword evidence="6 8" id="KW-0472">Membrane</keyword>
<dbReference type="Pfam" id="PF13426">
    <property type="entry name" value="PAS_9"/>
    <property type="match status" value="1"/>
</dbReference>
<comment type="subcellular location">
    <subcellularLocation>
        <location evidence="8">Cell membrane</location>
        <topology evidence="8">Multi-pass membrane protein</topology>
    </subcellularLocation>
    <subcellularLocation>
        <location evidence="1">Membrane</location>
        <topology evidence="1">Multi-pass membrane protein</topology>
    </subcellularLocation>
</comment>
<evidence type="ECO:0000313" key="12">
    <source>
        <dbReference type="Proteomes" id="UP000031561"/>
    </source>
</evidence>
<dbReference type="InterPro" id="IPR035965">
    <property type="entry name" value="PAS-like_dom_sf"/>
</dbReference>
<feature type="transmembrane region" description="Helical" evidence="8">
    <location>
        <begin position="305"/>
        <end position="327"/>
    </location>
</feature>
<comment type="caution">
    <text evidence="11">The sequence shown here is derived from an EMBL/GenBank/DDBJ whole genome shotgun (WGS) entry which is preliminary data.</text>
</comment>
<evidence type="ECO:0000256" key="3">
    <source>
        <dbReference type="ARBA" id="ARBA00022448"/>
    </source>
</evidence>
<dbReference type="Proteomes" id="UP000031561">
    <property type="component" value="Unassembled WGS sequence"/>
</dbReference>
<feature type="domain" description="PAS" evidence="9">
    <location>
        <begin position="447"/>
        <end position="489"/>
    </location>
</feature>
<dbReference type="SUPFAM" id="SSF111352">
    <property type="entry name" value="Ammonium transporter"/>
    <property type="match status" value="1"/>
</dbReference>
<feature type="transmembrane region" description="Helical" evidence="8">
    <location>
        <begin position="111"/>
        <end position="133"/>
    </location>
</feature>
<keyword evidence="7 8" id="KW-0924">Ammonia transport</keyword>
<feature type="transmembrane region" description="Helical" evidence="8">
    <location>
        <begin position="230"/>
        <end position="248"/>
    </location>
</feature>
<dbReference type="InterPro" id="IPR029787">
    <property type="entry name" value="Nucleotide_cyclase"/>
</dbReference>
<feature type="transmembrane region" description="Helical" evidence="8">
    <location>
        <begin position="80"/>
        <end position="104"/>
    </location>
</feature>
<dbReference type="GO" id="GO:0005886">
    <property type="term" value="C:plasma membrane"/>
    <property type="evidence" value="ECO:0007669"/>
    <property type="project" value="UniProtKB-SubCell"/>
</dbReference>
<evidence type="ECO:0000256" key="6">
    <source>
        <dbReference type="ARBA" id="ARBA00023136"/>
    </source>
</evidence>
<evidence type="ECO:0000256" key="2">
    <source>
        <dbReference type="ARBA" id="ARBA00005887"/>
    </source>
</evidence>
<dbReference type="InterPro" id="IPR001905">
    <property type="entry name" value="Ammonium_transpt"/>
</dbReference>
<reference evidence="11 12" key="1">
    <citation type="journal article" date="2015" name="Genome Announc.">
        <title>Draft Genome Sequence of Filamentous Marine Cyanobacterium Lyngbya confervoides Strain BDU141951.</title>
        <authorList>
            <person name="Chandrababunaidu M.M."/>
            <person name="Sen D."/>
            <person name="Tripathy S."/>
        </authorList>
    </citation>
    <scope>NUCLEOTIDE SEQUENCE [LARGE SCALE GENOMIC DNA]</scope>
    <source>
        <strain evidence="11 12">BDU141951</strain>
    </source>
</reference>
<dbReference type="InterPro" id="IPR029020">
    <property type="entry name" value="Ammonium/urea_transptr"/>
</dbReference>